<dbReference type="CDD" id="cd12797">
    <property type="entry name" value="M23_peptidase"/>
    <property type="match status" value="1"/>
</dbReference>
<comment type="caution">
    <text evidence="4">The sequence shown here is derived from an EMBL/GenBank/DDBJ whole genome shotgun (WGS) entry which is preliminary data.</text>
</comment>
<evidence type="ECO:0000313" key="4">
    <source>
        <dbReference type="EMBL" id="MFC4555990.1"/>
    </source>
</evidence>
<dbReference type="Gene3D" id="2.70.70.10">
    <property type="entry name" value="Glucose Permease (Domain IIA)"/>
    <property type="match status" value="1"/>
</dbReference>
<dbReference type="EC" id="3.4.24.-" evidence="4"/>
<evidence type="ECO:0000256" key="1">
    <source>
        <dbReference type="SAM" id="MobiDB-lite"/>
    </source>
</evidence>
<dbReference type="EMBL" id="JBHSGF010000008">
    <property type="protein sequence ID" value="MFC4555990.1"/>
    <property type="molecule type" value="Genomic_DNA"/>
</dbReference>
<reference evidence="5" key="1">
    <citation type="journal article" date="2019" name="Int. J. Syst. Evol. Microbiol.">
        <title>The Global Catalogue of Microorganisms (GCM) 10K type strain sequencing project: providing services to taxonomists for standard genome sequencing and annotation.</title>
        <authorList>
            <consortium name="The Broad Institute Genomics Platform"/>
            <consortium name="The Broad Institute Genome Sequencing Center for Infectious Disease"/>
            <person name="Wu L."/>
            <person name="Ma J."/>
        </authorList>
    </citation>
    <scope>NUCLEOTIDE SEQUENCE [LARGE SCALE GENOMIC DNA]</scope>
    <source>
        <strain evidence="5">JCM 3369</strain>
    </source>
</reference>
<evidence type="ECO:0000259" key="3">
    <source>
        <dbReference type="Pfam" id="PF01551"/>
    </source>
</evidence>
<dbReference type="Pfam" id="PF01551">
    <property type="entry name" value="Peptidase_M23"/>
    <property type="match status" value="1"/>
</dbReference>
<evidence type="ECO:0000256" key="2">
    <source>
        <dbReference type="SAM" id="Phobius"/>
    </source>
</evidence>
<dbReference type="RefSeq" id="WP_164471326.1">
    <property type="nucleotide sequence ID" value="NZ_CP033325.1"/>
</dbReference>
<proteinExistence type="predicted"/>
<keyword evidence="4" id="KW-0378">Hydrolase</keyword>
<organism evidence="4 5">
    <name type="scientific">Georgenia faecalis</name>
    <dbReference type="NCBI Taxonomy" id="2483799"/>
    <lineage>
        <taxon>Bacteria</taxon>
        <taxon>Bacillati</taxon>
        <taxon>Actinomycetota</taxon>
        <taxon>Actinomycetes</taxon>
        <taxon>Micrococcales</taxon>
        <taxon>Bogoriellaceae</taxon>
        <taxon>Georgenia</taxon>
    </lineage>
</organism>
<feature type="transmembrane region" description="Helical" evidence="2">
    <location>
        <begin position="47"/>
        <end position="70"/>
    </location>
</feature>
<feature type="region of interest" description="Disordered" evidence="1">
    <location>
        <begin position="1"/>
        <end position="35"/>
    </location>
</feature>
<dbReference type="SUPFAM" id="SSF51261">
    <property type="entry name" value="Duplicated hybrid motif"/>
    <property type="match status" value="1"/>
</dbReference>
<sequence>MADARSERPGLAAAAPASRAQRRRADGRRTDRPERRRTLTAFSMPRWLPRAAVLGVLGATTVVAPIAAFATPDTPEPTADPTVSTLSLEESALELIDAAAARTGVETAGATAAIMADATAPGRALVQTSRSMDREAPACALLEGGANGARAALAGTTVVEPLAGGSYSQSSAYGFRVHPINGSWTKHEGLDFSAPLGTPIYSVADGTVVHAGNGLDGRSSMLVIVQHEIDGVTYYSWYVHMYPDGVFVEQGQQVRAGDVIGEVGNNGNSTGPHLHLEIHLDTEGTTMDPGVFLEQHGAISLQPGACAR</sequence>
<feature type="compositionally biased region" description="Basic and acidic residues" evidence="1">
    <location>
        <begin position="23"/>
        <end position="35"/>
    </location>
</feature>
<gene>
    <name evidence="4" type="ORF">ACFO3F_12090</name>
</gene>
<evidence type="ECO:0000313" key="5">
    <source>
        <dbReference type="Proteomes" id="UP001595955"/>
    </source>
</evidence>
<protein>
    <submittedName>
        <fullName evidence="4">M23 family metallopeptidase</fullName>
        <ecNumber evidence="4">3.4.24.-</ecNumber>
    </submittedName>
</protein>
<dbReference type="InterPro" id="IPR016047">
    <property type="entry name" value="M23ase_b-sheet_dom"/>
</dbReference>
<dbReference type="InterPro" id="IPR011055">
    <property type="entry name" value="Dup_hybrid_motif"/>
</dbReference>
<keyword evidence="2" id="KW-0472">Membrane</keyword>
<keyword evidence="2" id="KW-1133">Transmembrane helix</keyword>
<feature type="domain" description="M23ase beta-sheet core" evidence="3">
    <location>
        <begin position="186"/>
        <end position="289"/>
    </location>
</feature>
<keyword evidence="2" id="KW-0812">Transmembrane</keyword>
<name>A0ABV9DD92_9MICO</name>
<dbReference type="InterPro" id="IPR050570">
    <property type="entry name" value="Cell_wall_metabolism_enzyme"/>
</dbReference>
<dbReference type="Proteomes" id="UP001595955">
    <property type="component" value="Unassembled WGS sequence"/>
</dbReference>
<dbReference type="PANTHER" id="PTHR21666:SF270">
    <property type="entry name" value="MUREIN HYDROLASE ACTIVATOR ENVC"/>
    <property type="match status" value="1"/>
</dbReference>
<accession>A0ABV9DD92</accession>
<dbReference type="PANTHER" id="PTHR21666">
    <property type="entry name" value="PEPTIDASE-RELATED"/>
    <property type="match status" value="1"/>
</dbReference>
<keyword evidence="5" id="KW-1185">Reference proteome</keyword>
<dbReference type="GO" id="GO:0016787">
    <property type="term" value="F:hydrolase activity"/>
    <property type="evidence" value="ECO:0007669"/>
    <property type="project" value="UniProtKB-KW"/>
</dbReference>